<name>A0A9D4S3E8_DREPO</name>
<reference evidence="1" key="1">
    <citation type="journal article" date="2019" name="bioRxiv">
        <title>The Genome of the Zebra Mussel, Dreissena polymorpha: A Resource for Invasive Species Research.</title>
        <authorList>
            <person name="McCartney M.A."/>
            <person name="Auch B."/>
            <person name="Kono T."/>
            <person name="Mallez S."/>
            <person name="Zhang Y."/>
            <person name="Obille A."/>
            <person name="Becker A."/>
            <person name="Abrahante J.E."/>
            <person name="Garbe J."/>
            <person name="Badalamenti J.P."/>
            <person name="Herman A."/>
            <person name="Mangelson H."/>
            <person name="Liachko I."/>
            <person name="Sullivan S."/>
            <person name="Sone E.D."/>
            <person name="Koren S."/>
            <person name="Silverstein K.A.T."/>
            <person name="Beckman K.B."/>
            <person name="Gohl D.M."/>
        </authorList>
    </citation>
    <scope>NUCLEOTIDE SEQUENCE</scope>
    <source>
        <strain evidence="1">Duluth1</strain>
        <tissue evidence="1">Whole animal</tissue>
    </source>
</reference>
<proteinExistence type="predicted"/>
<organism evidence="1 2">
    <name type="scientific">Dreissena polymorpha</name>
    <name type="common">Zebra mussel</name>
    <name type="synonym">Mytilus polymorpha</name>
    <dbReference type="NCBI Taxonomy" id="45954"/>
    <lineage>
        <taxon>Eukaryota</taxon>
        <taxon>Metazoa</taxon>
        <taxon>Spiralia</taxon>
        <taxon>Lophotrochozoa</taxon>
        <taxon>Mollusca</taxon>
        <taxon>Bivalvia</taxon>
        <taxon>Autobranchia</taxon>
        <taxon>Heteroconchia</taxon>
        <taxon>Euheterodonta</taxon>
        <taxon>Imparidentia</taxon>
        <taxon>Neoheterodontei</taxon>
        <taxon>Myida</taxon>
        <taxon>Dreissenoidea</taxon>
        <taxon>Dreissenidae</taxon>
        <taxon>Dreissena</taxon>
    </lineage>
</organism>
<accession>A0A9D4S3E8</accession>
<gene>
    <name evidence="1" type="ORF">DPMN_015193</name>
</gene>
<dbReference type="EMBL" id="JAIWYP010000001">
    <property type="protein sequence ID" value="KAH3891104.1"/>
    <property type="molecule type" value="Genomic_DNA"/>
</dbReference>
<evidence type="ECO:0000313" key="2">
    <source>
        <dbReference type="Proteomes" id="UP000828390"/>
    </source>
</evidence>
<dbReference type="Proteomes" id="UP000828390">
    <property type="component" value="Unassembled WGS sequence"/>
</dbReference>
<sequence length="59" mass="6864">MCYASVHGRSLQHVLLQAYLREFTLIQSRTQSRFRCKTLQQSQTRSAQGELRISFSSDN</sequence>
<protein>
    <submittedName>
        <fullName evidence="1">Uncharacterized protein</fullName>
    </submittedName>
</protein>
<comment type="caution">
    <text evidence="1">The sequence shown here is derived from an EMBL/GenBank/DDBJ whole genome shotgun (WGS) entry which is preliminary data.</text>
</comment>
<evidence type="ECO:0000313" key="1">
    <source>
        <dbReference type="EMBL" id="KAH3891104.1"/>
    </source>
</evidence>
<reference evidence="1" key="2">
    <citation type="submission" date="2020-11" db="EMBL/GenBank/DDBJ databases">
        <authorList>
            <person name="McCartney M.A."/>
            <person name="Auch B."/>
            <person name="Kono T."/>
            <person name="Mallez S."/>
            <person name="Becker A."/>
            <person name="Gohl D.M."/>
            <person name="Silverstein K.A.T."/>
            <person name="Koren S."/>
            <person name="Bechman K.B."/>
            <person name="Herman A."/>
            <person name="Abrahante J.E."/>
            <person name="Garbe J."/>
        </authorList>
    </citation>
    <scope>NUCLEOTIDE SEQUENCE</scope>
    <source>
        <strain evidence="1">Duluth1</strain>
        <tissue evidence="1">Whole animal</tissue>
    </source>
</reference>
<keyword evidence="2" id="KW-1185">Reference proteome</keyword>
<dbReference type="AlphaFoldDB" id="A0A9D4S3E8"/>